<dbReference type="PANTHER" id="PTHR21666:SF270">
    <property type="entry name" value="MUREIN HYDROLASE ACTIVATOR ENVC"/>
    <property type="match status" value="1"/>
</dbReference>
<dbReference type="CDD" id="cd12797">
    <property type="entry name" value="M23_peptidase"/>
    <property type="match status" value="1"/>
</dbReference>
<dbReference type="InterPro" id="IPR050570">
    <property type="entry name" value="Cell_wall_metabolism_enzyme"/>
</dbReference>
<evidence type="ECO:0000256" key="1">
    <source>
        <dbReference type="SAM" id="SignalP"/>
    </source>
</evidence>
<feature type="domain" description="SH3b" evidence="2">
    <location>
        <begin position="176"/>
        <end position="249"/>
    </location>
</feature>
<dbReference type="Pfam" id="PF08239">
    <property type="entry name" value="SH3_3"/>
    <property type="match status" value="1"/>
</dbReference>
<evidence type="ECO:0000313" key="4">
    <source>
        <dbReference type="Proteomes" id="UP000214688"/>
    </source>
</evidence>
<dbReference type="Gene3D" id="2.30.30.40">
    <property type="entry name" value="SH3 Domains"/>
    <property type="match status" value="1"/>
</dbReference>
<dbReference type="Proteomes" id="UP000214688">
    <property type="component" value="Chromosome"/>
</dbReference>
<evidence type="ECO:0000259" key="2">
    <source>
        <dbReference type="PROSITE" id="PS51781"/>
    </source>
</evidence>
<keyword evidence="1" id="KW-0732">Signal</keyword>
<gene>
    <name evidence="3" type="ORF">CIG75_03290</name>
</gene>
<dbReference type="KEGG" id="tab:CIG75_03290"/>
<proteinExistence type="predicted"/>
<dbReference type="PROSITE" id="PS51781">
    <property type="entry name" value="SH3B"/>
    <property type="match status" value="1"/>
</dbReference>
<dbReference type="Gene3D" id="2.70.70.10">
    <property type="entry name" value="Glucose Permease (Domain IIA)"/>
    <property type="match status" value="1"/>
</dbReference>
<dbReference type="InterPro" id="IPR011055">
    <property type="entry name" value="Dup_hybrid_motif"/>
</dbReference>
<dbReference type="EMBL" id="CP022657">
    <property type="protein sequence ID" value="ASS74107.1"/>
    <property type="molecule type" value="Genomic_DNA"/>
</dbReference>
<accession>A0A223CY68</accession>
<sequence length="258" mass="27077">MKKWMNTLFFPVFLIFGLLISLAPQTASAAPAFQVPFPCGQVWSGQTRSDHSPANAIDFNRTDDLGDPVVASAGGTVTTVKDLGSTSYGKYVVIDHGGGWTTYYAHLNSFSVSVGQKISQGQKVGTVGSTGGSTGPHLHFEQRLNGSAQKIVFNGTQALYWGTQNYTSKNSCGSSTAKGTVKTAGADLNVRSGPGTSYSIVGSVANGAQVTIYCQTYGTTVTGTYGTSNIWNRIGTGQYISDTYVYTGSDGLVAPLCN</sequence>
<dbReference type="GO" id="GO:0004222">
    <property type="term" value="F:metalloendopeptidase activity"/>
    <property type="evidence" value="ECO:0007669"/>
    <property type="project" value="TreeGrafter"/>
</dbReference>
<evidence type="ECO:0000313" key="3">
    <source>
        <dbReference type="EMBL" id="ASS74107.1"/>
    </source>
</evidence>
<dbReference type="InterPro" id="IPR016047">
    <property type="entry name" value="M23ase_b-sheet_dom"/>
</dbReference>
<protein>
    <submittedName>
        <fullName evidence="3">Metalloendopeptidase</fullName>
    </submittedName>
</protein>
<dbReference type="OrthoDB" id="9805070at2"/>
<feature type="chain" id="PRO_5012804540" evidence="1">
    <location>
        <begin position="30"/>
        <end position="258"/>
    </location>
</feature>
<reference evidence="3 4" key="1">
    <citation type="journal article" date="2015" name="Int. J. Syst. Evol. Microbiol.">
        <title>Tumebacillus algifaecis sp. nov., isolated from decomposing algal scum.</title>
        <authorList>
            <person name="Wu Y.F."/>
            <person name="Zhang B."/>
            <person name="Xing P."/>
            <person name="Wu Q.L."/>
            <person name="Liu S.J."/>
        </authorList>
    </citation>
    <scope>NUCLEOTIDE SEQUENCE [LARGE SCALE GENOMIC DNA]</scope>
    <source>
        <strain evidence="3 4">THMBR28</strain>
    </source>
</reference>
<keyword evidence="4" id="KW-1185">Reference proteome</keyword>
<dbReference type="Pfam" id="PF01551">
    <property type="entry name" value="Peptidase_M23"/>
    <property type="match status" value="1"/>
</dbReference>
<dbReference type="PANTHER" id="PTHR21666">
    <property type="entry name" value="PEPTIDASE-RELATED"/>
    <property type="match status" value="1"/>
</dbReference>
<dbReference type="AlphaFoldDB" id="A0A223CY68"/>
<feature type="signal peptide" evidence="1">
    <location>
        <begin position="1"/>
        <end position="29"/>
    </location>
</feature>
<dbReference type="SMART" id="SM00287">
    <property type="entry name" value="SH3b"/>
    <property type="match status" value="1"/>
</dbReference>
<name>A0A223CY68_9BACL</name>
<dbReference type="SUPFAM" id="SSF51261">
    <property type="entry name" value="Duplicated hybrid motif"/>
    <property type="match status" value="1"/>
</dbReference>
<organism evidence="3 4">
    <name type="scientific">Tumebacillus algifaecis</name>
    <dbReference type="NCBI Taxonomy" id="1214604"/>
    <lineage>
        <taxon>Bacteria</taxon>
        <taxon>Bacillati</taxon>
        <taxon>Bacillota</taxon>
        <taxon>Bacilli</taxon>
        <taxon>Bacillales</taxon>
        <taxon>Alicyclobacillaceae</taxon>
        <taxon>Tumebacillus</taxon>
    </lineage>
</organism>
<dbReference type="InterPro" id="IPR003646">
    <property type="entry name" value="SH3-like_bac-type"/>
</dbReference>